<dbReference type="GO" id="GO:1902201">
    <property type="term" value="P:negative regulation of bacterial-type flagellum-dependent cell motility"/>
    <property type="evidence" value="ECO:0007669"/>
    <property type="project" value="TreeGrafter"/>
</dbReference>
<dbReference type="FunFam" id="3.30.70.270:FF:000001">
    <property type="entry name" value="Diguanylate cyclase domain protein"/>
    <property type="match status" value="1"/>
</dbReference>
<evidence type="ECO:0000259" key="4">
    <source>
        <dbReference type="PROSITE" id="PS50113"/>
    </source>
</evidence>
<dbReference type="InterPro" id="IPR013655">
    <property type="entry name" value="PAS_fold_3"/>
</dbReference>
<evidence type="ECO:0000256" key="1">
    <source>
        <dbReference type="ARBA" id="ARBA00012528"/>
    </source>
</evidence>
<dbReference type="InterPro" id="IPR035965">
    <property type="entry name" value="PAS-like_dom_sf"/>
</dbReference>
<dbReference type="GO" id="GO:0005886">
    <property type="term" value="C:plasma membrane"/>
    <property type="evidence" value="ECO:0007669"/>
    <property type="project" value="TreeGrafter"/>
</dbReference>
<dbReference type="eggNOG" id="COG3706">
    <property type="taxonomic scope" value="Bacteria"/>
</dbReference>
<dbReference type="PROSITE" id="PS50113">
    <property type="entry name" value="PAC"/>
    <property type="match status" value="1"/>
</dbReference>
<dbReference type="HOGENOM" id="CLU_000445_11_4_0"/>
<dbReference type="InterPro" id="IPR050469">
    <property type="entry name" value="Diguanylate_Cyclase"/>
</dbReference>
<dbReference type="EC" id="2.7.7.65" evidence="1"/>
<keyword evidence="7" id="KW-1185">Reference proteome</keyword>
<dbReference type="Pfam" id="PF08447">
    <property type="entry name" value="PAS_3"/>
    <property type="match status" value="1"/>
</dbReference>
<dbReference type="InterPro" id="IPR000700">
    <property type="entry name" value="PAS-assoc_C"/>
</dbReference>
<organism evidence="6 7">
    <name type="scientific">Terriglobus saanensis (strain ATCC BAA-1853 / DSM 23119 / SP1PR4)</name>
    <dbReference type="NCBI Taxonomy" id="401053"/>
    <lineage>
        <taxon>Bacteria</taxon>
        <taxon>Pseudomonadati</taxon>
        <taxon>Acidobacteriota</taxon>
        <taxon>Terriglobia</taxon>
        <taxon>Terriglobales</taxon>
        <taxon>Acidobacteriaceae</taxon>
        <taxon>Terriglobus</taxon>
    </lineage>
</organism>
<dbReference type="SUPFAM" id="SSF55785">
    <property type="entry name" value="PYP-like sensor domain (PAS domain)"/>
    <property type="match status" value="1"/>
</dbReference>
<gene>
    <name evidence="6" type="ordered locus">AciPR4_2920</name>
</gene>
<dbReference type="GO" id="GO:0043709">
    <property type="term" value="P:cell adhesion involved in single-species biofilm formation"/>
    <property type="evidence" value="ECO:0007669"/>
    <property type="project" value="TreeGrafter"/>
</dbReference>
<accession>E8V4D2</accession>
<dbReference type="CDD" id="cd01949">
    <property type="entry name" value="GGDEF"/>
    <property type="match status" value="1"/>
</dbReference>
<dbReference type="InterPro" id="IPR000014">
    <property type="entry name" value="PAS"/>
</dbReference>
<dbReference type="NCBIfam" id="TIGR00254">
    <property type="entry name" value="GGDEF"/>
    <property type="match status" value="1"/>
</dbReference>
<dbReference type="PANTHER" id="PTHR45138:SF9">
    <property type="entry name" value="DIGUANYLATE CYCLASE DGCM-RELATED"/>
    <property type="match status" value="1"/>
</dbReference>
<name>E8V4D2_TERSS</name>
<dbReference type="Gene3D" id="3.30.450.20">
    <property type="entry name" value="PAS domain"/>
    <property type="match status" value="1"/>
</dbReference>
<reference evidence="6 7" key="1">
    <citation type="journal article" date="2012" name="Stand. Genomic Sci.">
        <title>Complete genome sequence of Terriglobus saanensis type strain SP1PR4(T), an Acidobacteria from tundra soil.</title>
        <authorList>
            <person name="Rawat S.R."/>
            <person name="Mannisto M.K."/>
            <person name="Starovoytov V."/>
            <person name="Goodwin L."/>
            <person name="Nolan M."/>
            <person name="Hauser L."/>
            <person name="Land M."/>
            <person name="Davenport K.W."/>
            <person name="Woyke T."/>
            <person name="Haggblom M.M."/>
        </authorList>
    </citation>
    <scope>NUCLEOTIDE SEQUENCE</scope>
    <source>
        <strain evidence="7">ATCC BAA-1853 / DSM 23119 / SP1PR4</strain>
    </source>
</reference>
<evidence type="ECO:0000259" key="3">
    <source>
        <dbReference type="PROSITE" id="PS50112"/>
    </source>
</evidence>
<dbReference type="InterPro" id="IPR000160">
    <property type="entry name" value="GGDEF_dom"/>
</dbReference>
<dbReference type="STRING" id="401053.AciPR4_2920"/>
<dbReference type="Gene3D" id="3.30.70.270">
    <property type="match status" value="1"/>
</dbReference>
<dbReference type="CDD" id="cd00130">
    <property type="entry name" value="PAS"/>
    <property type="match status" value="1"/>
</dbReference>
<dbReference type="SMART" id="SM00086">
    <property type="entry name" value="PAC"/>
    <property type="match status" value="1"/>
</dbReference>
<dbReference type="PROSITE" id="PS50887">
    <property type="entry name" value="GGDEF"/>
    <property type="match status" value="1"/>
</dbReference>
<feature type="domain" description="PAS" evidence="3">
    <location>
        <begin position="5"/>
        <end position="75"/>
    </location>
</feature>
<evidence type="ECO:0000313" key="7">
    <source>
        <dbReference type="Proteomes" id="UP000006844"/>
    </source>
</evidence>
<dbReference type="KEGG" id="tsa:AciPR4_2920"/>
<dbReference type="PROSITE" id="PS50112">
    <property type="entry name" value="PAS"/>
    <property type="match status" value="1"/>
</dbReference>
<dbReference type="InterPro" id="IPR001610">
    <property type="entry name" value="PAC"/>
</dbReference>
<dbReference type="Pfam" id="PF00990">
    <property type="entry name" value="GGDEF"/>
    <property type="match status" value="1"/>
</dbReference>
<evidence type="ECO:0000313" key="6">
    <source>
        <dbReference type="EMBL" id="ADV83681.1"/>
    </source>
</evidence>
<dbReference type="AlphaFoldDB" id="E8V4D2"/>
<feature type="domain" description="GGDEF" evidence="5">
    <location>
        <begin position="164"/>
        <end position="304"/>
    </location>
</feature>
<feature type="domain" description="PAC" evidence="4">
    <location>
        <begin position="79"/>
        <end position="132"/>
    </location>
</feature>
<dbReference type="SMART" id="SM00091">
    <property type="entry name" value="PAS"/>
    <property type="match status" value="1"/>
</dbReference>
<evidence type="ECO:0000259" key="5">
    <source>
        <dbReference type="PROSITE" id="PS50887"/>
    </source>
</evidence>
<dbReference type="PANTHER" id="PTHR45138">
    <property type="entry name" value="REGULATORY COMPONENTS OF SENSORY TRANSDUCTION SYSTEM"/>
    <property type="match status" value="1"/>
</dbReference>
<evidence type="ECO:0000256" key="2">
    <source>
        <dbReference type="ARBA" id="ARBA00034247"/>
    </source>
</evidence>
<dbReference type="InterPro" id="IPR043128">
    <property type="entry name" value="Rev_trsase/Diguanyl_cyclase"/>
</dbReference>
<sequence>MTNRNQNDFQFLAENSADIISRFGLDRRLYYVSPSSLHILGWTPEEMIAMAPLALIFPEDIPVVVAAIERNLAPGITAMPVAARMRRKDGTLVWMEFTARVVRDPITGEPIETVTSARDISERKLLEEKLSALALTDGLTGIANRRAFDEALEREWKRTLREGSQMSLLLLDIDRFKQFNDQYGHQVGDDCLRTVASLIVGVVRSTDIVARYGGEEIAIILPAPDRSGAMEIAEKVRAAVESLQITHEGNPEGGNLVTVSIGIATALARQGGTIRMPESLLLAADNALYKAKHEGRNRVATALLLVPTDI</sequence>
<dbReference type="InterPro" id="IPR029787">
    <property type="entry name" value="Nucleotide_cyclase"/>
</dbReference>
<protein>
    <recommendedName>
        <fullName evidence="1">diguanylate cyclase</fullName>
        <ecNumber evidence="1">2.7.7.65</ecNumber>
    </recommendedName>
</protein>
<dbReference type="NCBIfam" id="TIGR00229">
    <property type="entry name" value="sensory_box"/>
    <property type="match status" value="1"/>
</dbReference>
<dbReference type="EMBL" id="CP002467">
    <property type="protein sequence ID" value="ADV83681.1"/>
    <property type="molecule type" value="Genomic_DNA"/>
</dbReference>
<dbReference type="Proteomes" id="UP000006844">
    <property type="component" value="Chromosome"/>
</dbReference>
<proteinExistence type="predicted"/>
<comment type="catalytic activity">
    <reaction evidence="2">
        <text>2 GTP = 3',3'-c-di-GMP + 2 diphosphate</text>
        <dbReference type="Rhea" id="RHEA:24898"/>
        <dbReference type="ChEBI" id="CHEBI:33019"/>
        <dbReference type="ChEBI" id="CHEBI:37565"/>
        <dbReference type="ChEBI" id="CHEBI:58805"/>
        <dbReference type="EC" id="2.7.7.65"/>
    </reaction>
</comment>
<dbReference type="RefSeq" id="WP_013569413.1">
    <property type="nucleotide sequence ID" value="NC_014963.1"/>
</dbReference>
<dbReference type="GO" id="GO:0052621">
    <property type="term" value="F:diguanylate cyclase activity"/>
    <property type="evidence" value="ECO:0007669"/>
    <property type="project" value="UniProtKB-EC"/>
</dbReference>
<dbReference type="SMART" id="SM00267">
    <property type="entry name" value="GGDEF"/>
    <property type="match status" value="1"/>
</dbReference>
<dbReference type="SUPFAM" id="SSF55073">
    <property type="entry name" value="Nucleotide cyclase"/>
    <property type="match status" value="1"/>
</dbReference>